<feature type="domain" description="MPN" evidence="12">
    <location>
        <begin position="63"/>
        <end position="202"/>
    </location>
</feature>
<dbReference type="Proteomes" id="UP001176521">
    <property type="component" value="Unassembled WGS sequence"/>
</dbReference>
<dbReference type="InterPro" id="IPR040961">
    <property type="entry name" value="CSN5_C"/>
</dbReference>
<dbReference type="Pfam" id="PF01398">
    <property type="entry name" value="JAB"/>
    <property type="match status" value="1"/>
</dbReference>
<dbReference type="PANTHER" id="PTHR10410">
    <property type="entry name" value="EUKARYOTIC TRANSLATION INITIATION FACTOR 3 -RELATED"/>
    <property type="match status" value="1"/>
</dbReference>
<comment type="subunit">
    <text evidence="2">Component of the COP9 signalosome (CSN) complex.</text>
</comment>
<dbReference type="PROSITE" id="PS50249">
    <property type="entry name" value="MPN"/>
    <property type="match status" value="1"/>
</dbReference>
<dbReference type="FunFam" id="3.40.140.10:FF:000003">
    <property type="entry name" value="COP9 signalosome complex subunit 5"/>
    <property type="match status" value="1"/>
</dbReference>
<accession>A0AAN6JI28</accession>
<dbReference type="GO" id="GO:0008180">
    <property type="term" value="C:COP9 signalosome"/>
    <property type="evidence" value="ECO:0007669"/>
    <property type="project" value="UniProtKB-KW"/>
</dbReference>
<evidence type="ECO:0000256" key="10">
    <source>
        <dbReference type="ARBA" id="ARBA00058010"/>
    </source>
</evidence>
<dbReference type="InterPro" id="IPR037518">
    <property type="entry name" value="MPN"/>
</dbReference>
<feature type="region of interest" description="Disordered" evidence="11">
    <location>
        <begin position="393"/>
        <end position="436"/>
    </location>
</feature>
<keyword evidence="9" id="KW-0482">Metalloprotease</keyword>
<dbReference type="GO" id="GO:0046872">
    <property type="term" value="F:metal ion binding"/>
    <property type="evidence" value="ECO:0007669"/>
    <property type="project" value="UniProtKB-KW"/>
</dbReference>
<name>A0AAN6JI28_9BASI</name>
<comment type="similarity">
    <text evidence="1">Belongs to the peptidase M67A family. CSN5 subfamily.</text>
</comment>
<dbReference type="InterPro" id="IPR000555">
    <property type="entry name" value="JAMM/MPN+_dom"/>
</dbReference>
<protein>
    <recommendedName>
        <fullName evidence="3">COP9 signalosome complex subunit 5</fullName>
    </recommendedName>
</protein>
<comment type="caution">
    <text evidence="13">The sequence shown here is derived from an EMBL/GenBank/DDBJ whole genome shotgun (WGS) entry which is preliminary data.</text>
</comment>
<evidence type="ECO:0000256" key="7">
    <source>
        <dbReference type="ARBA" id="ARBA00022801"/>
    </source>
</evidence>
<dbReference type="GO" id="GO:0006508">
    <property type="term" value="P:proteolysis"/>
    <property type="evidence" value="ECO:0007669"/>
    <property type="project" value="UniProtKB-KW"/>
</dbReference>
<organism evidence="13 14">
    <name type="scientific">Tilletia horrida</name>
    <dbReference type="NCBI Taxonomy" id="155126"/>
    <lineage>
        <taxon>Eukaryota</taxon>
        <taxon>Fungi</taxon>
        <taxon>Dikarya</taxon>
        <taxon>Basidiomycota</taxon>
        <taxon>Ustilaginomycotina</taxon>
        <taxon>Exobasidiomycetes</taxon>
        <taxon>Tilletiales</taxon>
        <taxon>Tilletiaceae</taxon>
        <taxon>Tilletia</taxon>
    </lineage>
</organism>
<evidence type="ECO:0000313" key="14">
    <source>
        <dbReference type="Proteomes" id="UP001176521"/>
    </source>
</evidence>
<evidence type="ECO:0000256" key="3">
    <source>
        <dbReference type="ARBA" id="ARBA00014880"/>
    </source>
</evidence>
<keyword evidence="6" id="KW-0736">Signalosome</keyword>
<evidence type="ECO:0000256" key="8">
    <source>
        <dbReference type="ARBA" id="ARBA00022833"/>
    </source>
</evidence>
<keyword evidence="5" id="KW-0479">Metal-binding</keyword>
<evidence type="ECO:0000256" key="4">
    <source>
        <dbReference type="ARBA" id="ARBA00022670"/>
    </source>
</evidence>
<dbReference type="SUPFAM" id="SSF102712">
    <property type="entry name" value="JAB1/MPN domain"/>
    <property type="match status" value="1"/>
</dbReference>
<keyword evidence="4" id="KW-0645">Protease</keyword>
<dbReference type="GO" id="GO:0000338">
    <property type="term" value="P:protein deneddylation"/>
    <property type="evidence" value="ECO:0007669"/>
    <property type="project" value="UniProtKB-ARBA"/>
</dbReference>
<comment type="function">
    <text evidence="10">Catalytic Component of the COP9 signalosome (CSN) complex that acts as an regulator of the ubiquitin (Ubl) conjugation pathway by mediating the deneddylation of the cullin subunit of SCF-type E3 ubiquitin-protein ligase complexes.</text>
</comment>
<reference evidence="13" key="1">
    <citation type="journal article" date="2023" name="PhytoFront">
        <title>Draft Genome Resources of Seven Strains of Tilletia horrida, Causal Agent of Kernel Smut of Rice.</title>
        <authorList>
            <person name="Khanal S."/>
            <person name="Antony Babu S."/>
            <person name="Zhou X.G."/>
        </authorList>
    </citation>
    <scope>NUCLEOTIDE SEQUENCE</scope>
    <source>
        <strain evidence="13">TX3</strain>
    </source>
</reference>
<dbReference type="AlphaFoldDB" id="A0AAN6JI28"/>
<dbReference type="GO" id="GO:0008237">
    <property type="term" value="F:metallopeptidase activity"/>
    <property type="evidence" value="ECO:0007669"/>
    <property type="project" value="UniProtKB-KW"/>
</dbReference>
<dbReference type="EMBL" id="JAPDMQ010000574">
    <property type="protein sequence ID" value="KAK0522597.1"/>
    <property type="molecule type" value="Genomic_DNA"/>
</dbReference>
<dbReference type="CDD" id="cd08069">
    <property type="entry name" value="MPN_RPN11_CSN5"/>
    <property type="match status" value="1"/>
</dbReference>
<keyword evidence="14" id="KW-1185">Reference proteome</keyword>
<feature type="compositionally biased region" description="Low complexity" evidence="11">
    <location>
        <begin position="341"/>
        <end position="357"/>
    </location>
</feature>
<keyword evidence="8" id="KW-0862">Zinc</keyword>
<dbReference type="Gene3D" id="3.40.140.10">
    <property type="entry name" value="Cytidine Deaminase, domain 2"/>
    <property type="match status" value="1"/>
</dbReference>
<evidence type="ECO:0000259" key="12">
    <source>
        <dbReference type="PROSITE" id="PS50249"/>
    </source>
</evidence>
<dbReference type="SMART" id="SM00232">
    <property type="entry name" value="JAB_MPN"/>
    <property type="match status" value="1"/>
</dbReference>
<gene>
    <name evidence="13" type="primary">RRI1</name>
    <name evidence="13" type="ORF">OC842_006412</name>
</gene>
<proteinExistence type="inferred from homology"/>
<evidence type="ECO:0000256" key="6">
    <source>
        <dbReference type="ARBA" id="ARBA00022790"/>
    </source>
</evidence>
<dbReference type="Pfam" id="PF18323">
    <property type="entry name" value="CSN5_C"/>
    <property type="match status" value="1"/>
</dbReference>
<evidence type="ECO:0000256" key="1">
    <source>
        <dbReference type="ARBA" id="ARBA00006008"/>
    </source>
</evidence>
<evidence type="ECO:0000256" key="11">
    <source>
        <dbReference type="SAM" id="MobiDB-lite"/>
    </source>
</evidence>
<keyword evidence="7" id="KW-0378">Hydrolase</keyword>
<evidence type="ECO:0000313" key="13">
    <source>
        <dbReference type="EMBL" id="KAK0522597.1"/>
    </source>
</evidence>
<feature type="compositionally biased region" description="Gly residues" evidence="11">
    <location>
        <begin position="407"/>
        <end position="423"/>
    </location>
</feature>
<feature type="region of interest" description="Disordered" evidence="11">
    <location>
        <begin position="327"/>
        <end position="357"/>
    </location>
</feature>
<evidence type="ECO:0000256" key="9">
    <source>
        <dbReference type="ARBA" id="ARBA00023049"/>
    </source>
</evidence>
<evidence type="ECO:0000256" key="5">
    <source>
        <dbReference type="ARBA" id="ARBA00022723"/>
    </source>
</evidence>
<feature type="compositionally biased region" description="Low complexity" evidence="11">
    <location>
        <begin position="394"/>
        <end position="406"/>
    </location>
</feature>
<dbReference type="InterPro" id="IPR050242">
    <property type="entry name" value="JAMM_MPN+_peptidase_M67A"/>
</dbReference>
<sequence length="498" mass="52253">MADDAAAAAASAATTAQRNFELANAVTTLDPTLDRVFHYNSDEQRRVLTDAPWRQDPHYFRRVRISAVALIKMVMHARSGGIYEVMGIMQGKIDPETRTIYVMDSYALPVQGTETRVSAANEAIEYMVQYSQLSETVGRFENAVGWYHSHPGYGCWLSGIDVDTQRNNQMHQDPFVAVVIDPNRTMSAGRVDIGAFRTYPPGYTPPADKAGGSGAGAGAGASTSVPQSKIEDFGVHANAYYPLEVEHFKSSLDTQLLALLWNKYWVSTLSSSSLLSNRRYEVGQVRDVADQLIRARQLVQTRGPTANGIAIKDIPLAAKESTRSAVAAAAAKEQEDGGVGSSAAAGPSSSAGSKAHGKARALSGASASASAAASASAQGGATEDIDEAALADMPATSGPAAPDATAGGAGKSSGAAGSGSGEQEGGESKEAQLAAYKNHVEAHLAEIRKREEASKLTKVARDSHKICDEAEHGLLSTVLRDVLFNGHATGVAPPPPLS</sequence>
<evidence type="ECO:0000256" key="2">
    <source>
        <dbReference type="ARBA" id="ARBA00011098"/>
    </source>
</evidence>